<feature type="compositionally biased region" description="Low complexity" evidence="1">
    <location>
        <begin position="146"/>
        <end position="159"/>
    </location>
</feature>
<feature type="compositionally biased region" description="Basic residues" evidence="1">
    <location>
        <begin position="306"/>
        <end position="321"/>
    </location>
</feature>
<sequence>EPPVHRRRAPPGRRLRPRGIPRLARSRRGARGCSRAAQRPGRGRAPAAPGRPPRVRCRRHRVRRRLRASGRPPPRRPRRGTHPRPARRPAARPFAGRRGQRGRRDRRVRAGAGGRQHVGAAAGAFRQRRAHGRDADGGGRGGAGAGPAARHAGAHGCRGLPARGAAHRPGCARGDEPGAPRRLPLPAPRGSGAHPPLAHIAGHGDPLARGVRPHAPPGPARHRGALPIRERSRRPGAFVRRAGAERAAGGQRGGGAGARAPRRARRRARHEPRRERQRRPRTGQLLRAGISGRAGAAAGARGPVSGHHRRRVAGPARHARAGLRGGAARGRAQHRRPRR</sequence>
<feature type="compositionally biased region" description="Basic residues" evidence="1">
    <location>
        <begin position="53"/>
        <end position="90"/>
    </location>
</feature>
<dbReference type="AlphaFoldDB" id="A0A6J4M3P5"/>
<feature type="compositionally biased region" description="Low complexity" evidence="1">
    <location>
        <begin position="282"/>
        <end position="302"/>
    </location>
</feature>
<name>A0A6J4M3P5_9BACT</name>
<dbReference type="EMBL" id="CADCTW010000163">
    <property type="protein sequence ID" value="CAA9348999.1"/>
    <property type="molecule type" value="Genomic_DNA"/>
</dbReference>
<feature type="non-terminal residue" evidence="2">
    <location>
        <position position="1"/>
    </location>
</feature>
<evidence type="ECO:0000313" key="2">
    <source>
        <dbReference type="EMBL" id="CAA9348999.1"/>
    </source>
</evidence>
<proteinExistence type="predicted"/>
<accession>A0A6J4M3P5</accession>
<organism evidence="2">
    <name type="scientific">uncultured Gemmatimonadota bacterium</name>
    <dbReference type="NCBI Taxonomy" id="203437"/>
    <lineage>
        <taxon>Bacteria</taxon>
        <taxon>Pseudomonadati</taxon>
        <taxon>Gemmatimonadota</taxon>
        <taxon>environmental samples</taxon>
    </lineage>
</organism>
<feature type="region of interest" description="Disordered" evidence="1">
    <location>
        <begin position="1"/>
        <end position="339"/>
    </location>
</feature>
<protein>
    <submittedName>
        <fullName evidence="2">Uncharacterized protein</fullName>
    </submittedName>
</protein>
<feature type="compositionally biased region" description="Basic residues" evidence="1">
    <location>
        <begin position="1"/>
        <end position="30"/>
    </location>
</feature>
<feature type="compositionally biased region" description="Basic residues" evidence="1">
    <location>
        <begin position="98"/>
        <end position="109"/>
    </location>
</feature>
<gene>
    <name evidence="2" type="ORF">AVDCRST_MAG68-3473</name>
</gene>
<feature type="compositionally biased region" description="Low complexity" evidence="1">
    <location>
        <begin position="180"/>
        <end position="190"/>
    </location>
</feature>
<feature type="non-terminal residue" evidence="2">
    <location>
        <position position="339"/>
    </location>
</feature>
<reference evidence="2" key="1">
    <citation type="submission" date="2020-02" db="EMBL/GenBank/DDBJ databases">
        <authorList>
            <person name="Meier V. D."/>
        </authorList>
    </citation>
    <scope>NUCLEOTIDE SEQUENCE</scope>
    <source>
        <strain evidence="2">AVDCRST_MAG68</strain>
    </source>
</reference>
<evidence type="ECO:0000256" key="1">
    <source>
        <dbReference type="SAM" id="MobiDB-lite"/>
    </source>
</evidence>
<feature type="compositionally biased region" description="Low complexity" evidence="1">
    <location>
        <begin position="31"/>
        <end position="48"/>
    </location>
</feature>
<feature type="compositionally biased region" description="Basic residues" evidence="1">
    <location>
        <begin position="260"/>
        <end position="281"/>
    </location>
</feature>